<feature type="compositionally biased region" description="Basic residues" evidence="1">
    <location>
        <begin position="160"/>
        <end position="183"/>
    </location>
</feature>
<feature type="domain" description="PiggyBac transposable element-derived protein" evidence="2">
    <location>
        <begin position="381"/>
        <end position="553"/>
    </location>
</feature>
<evidence type="ECO:0000259" key="2">
    <source>
        <dbReference type="Pfam" id="PF13843"/>
    </source>
</evidence>
<feature type="region of interest" description="Disordered" evidence="1">
    <location>
        <begin position="301"/>
        <end position="328"/>
    </location>
</feature>
<sequence length="716" mass="80510">MAEPYVDPITFQLMWYQLTKKGWSFRKSVGLSNDQRYVPPDGNVKGTEGVDVFVGEKSLVKHCMQQGWFPEYLGLPPGVPPRSTTPSSTPPPETPSHPTPPRSTPPTTVPSQTALSATAGDPVQGPDAHLSVAAPSTPPAAAKSATRIPKPAAKASKPPTKSKRKPAPPKRKAAPKARLSKRRHTDEAITEERQCVPESCEVPFPSEAVRVTDSGQFAVPDVMEDVVESAKDDIPDEFQRETTRARDPRFVTLDDFDSDGFLTALRRDRLFEPLDSDDLNGGGDDWLLELDSEAEGDEDTILVDKDSSDSSDDELTASPLDDDDEEDPVEFALRKPELDRLQLEEWETYDEHHSSELQVDAAPLYDGPYGPTKAAFAFADSPLAMFYFFLPKELWRRIAEETNTYRIACIHDDAVTARARALKRRQTVPPTLVLTVEEYRAKLRRKHPVLPHELVRYIGLLVARSLETRRESLSRHWITKVEGALSRGTFGQFLSRDRFQDITRYLRFNDNSRQAESGDRAFKIRPVLQALQKTFFRGYRLGAKISFDEGMANKDEKDVAQRAVVKNLVKVLRDQPAQRLVCTDNYYTSIPLSYKLLSMGHYHVGTMRQDRLGWCKEIDFTQKSRPKRIPRGTFRIAQWRNRPEFVALAWMDSKPVRFLATGCSTQPAQVPRRELDGSITMTPCPRLAETTTKPWGVWTSTTSCACSVTPFNGLCG</sequence>
<name>V9EUM1_PHYNI</name>
<dbReference type="HOGENOM" id="CLU_013012_4_0_1"/>
<reference evidence="3 4" key="1">
    <citation type="submission" date="2013-11" db="EMBL/GenBank/DDBJ databases">
        <title>The Genome Sequence of Phytophthora parasitica P1569.</title>
        <authorList>
            <consortium name="The Broad Institute Genomics Platform"/>
            <person name="Russ C."/>
            <person name="Tyler B."/>
            <person name="Panabieres F."/>
            <person name="Shan W."/>
            <person name="Tripathy S."/>
            <person name="Grunwald N."/>
            <person name="Machado M."/>
            <person name="Johnson C.S."/>
            <person name="Arredondo F."/>
            <person name="Hong C."/>
            <person name="Coffey M."/>
            <person name="Young S.K."/>
            <person name="Zeng Q."/>
            <person name="Gargeya S."/>
            <person name="Fitzgerald M."/>
            <person name="Abouelleil A."/>
            <person name="Alvarado L."/>
            <person name="Chapman S.B."/>
            <person name="Gainer-Dewar J."/>
            <person name="Goldberg J."/>
            <person name="Griggs A."/>
            <person name="Gujja S."/>
            <person name="Hansen M."/>
            <person name="Howarth C."/>
            <person name="Imamovic A."/>
            <person name="Ireland A."/>
            <person name="Larimer J."/>
            <person name="McCowan C."/>
            <person name="Murphy C."/>
            <person name="Pearson M."/>
            <person name="Poon T.W."/>
            <person name="Priest M."/>
            <person name="Roberts A."/>
            <person name="Saif S."/>
            <person name="Shea T."/>
            <person name="Sykes S."/>
            <person name="Wortman J."/>
            <person name="Nusbaum C."/>
            <person name="Birren B."/>
        </authorList>
    </citation>
    <scope>NUCLEOTIDE SEQUENCE [LARGE SCALE GENOMIC DNA]</scope>
    <source>
        <strain evidence="3 4">P1569</strain>
    </source>
</reference>
<dbReference type="PANTHER" id="PTHR46599:SF3">
    <property type="entry name" value="PIGGYBAC TRANSPOSABLE ELEMENT-DERIVED PROTEIN 4"/>
    <property type="match status" value="1"/>
</dbReference>
<dbReference type="AlphaFoldDB" id="V9EUM1"/>
<protein>
    <recommendedName>
        <fullName evidence="2">PiggyBac transposable element-derived protein domain-containing protein</fullName>
    </recommendedName>
</protein>
<evidence type="ECO:0000313" key="3">
    <source>
        <dbReference type="EMBL" id="ETI42193.1"/>
    </source>
</evidence>
<dbReference type="eggNOG" id="ENOG502RY1K">
    <property type="taxonomic scope" value="Eukaryota"/>
</dbReference>
<gene>
    <name evidence="3" type="ORF">F443_12645</name>
</gene>
<feature type="compositionally biased region" description="Pro residues" evidence="1">
    <location>
        <begin position="88"/>
        <end position="108"/>
    </location>
</feature>
<evidence type="ECO:0000313" key="4">
    <source>
        <dbReference type="Proteomes" id="UP000018721"/>
    </source>
</evidence>
<dbReference type="InterPro" id="IPR029526">
    <property type="entry name" value="PGBD"/>
</dbReference>
<evidence type="ECO:0000256" key="1">
    <source>
        <dbReference type="SAM" id="MobiDB-lite"/>
    </source>
</evidence>
<feature type="region of interest" description="Disordered" evidence="1">
    <location>
        <begin position="228"/>
        <end position="248"/>
    </location>
</feature>
<feature type="domain" description="PiggyBac transposable element-derived protein" evidence="2">
    <location>
        <begin position="556"/>
        <end position="674"/>
    </location>
</feature>
<feature type="region of interest" description="Disordered" evidence="1">
    <location>
        <begin position="74"/>
        <end position="192"/>
    </location>
</feature>
<feature type="compositionally biased region" description="Acidic residues" evidence="1">
    <location>
        <begin position="309"/>
        <end position="328"/>
    </location>
</feature>
<dbReference type="Proteomes" id="UP000018721">
    <property type="component" value="Unassembled WGS sequence"/>
</dbReference>
<dbReference type="OrthoDB" id="5988244at2759"/>
<dbReference type="Pfam" id="PF13843">
    <property type="entry name" value="DDE_Tnp_1_7"/>
    <property type="match status" value="2"/>
</dbReference>
<keyword evidence="4" id="KW-1185">Reference proteome</keyword>
<proteinExistence type="predicted"/>
<dbReference type="PANTHER" id="PTHR46599">
    <property type="entry name" value="PIGGYBAC TRANSPOSABLE ELEMENT-DERIVED PROTEIN 4"/>
    <property type="match status" value="1"/>
</dbReference>
<feature type="compositionally biased region" description="Low complexity" evidence="1">
    <location>
        <begin position="133"/>
        <end position="159"/>
    </location>
</feature>
<comment type="caution">
    <text evidence="3">The sequence shown here is derived from an EMBL/GenBank/DDBJ whole genome shotgun (WGS) entry which is preliminary data.</text>
</comment>
<organism evidence="3 4">
    <name type="scientific">Phytophthora nicotianae P1569</name>
    <dbReference type="NCBI Taxonomy" id="1317065"/>
    <lineage>
        <taxon>Eukaryota</taxon>
        <taxon>Sar</taxon>
        <taxon>Stramenopiles</taxon>
        <taxon>Oomycota</taxon>
        <taxon>Peronosporomycetes</taxon>
        <taxon>Peronosporales</taxon>
        <taxon>Peronosporaceae</taxon>
        <taxon>Phytophthora</taxon>
    </lineage>
</organism>
<dbReference type="EMBL" id="ANIZ01002131">
    <property type="protein sequence ID" value="ETI42193.1"/>
    <property type="molecule type" value="Genomic_DNA"/>
</dbReference>
<accession>V9EUM1</accession>